<evidence type="ECO:0000313" key="5">
    <source>
        <dbReference type="EMBL" id="RAR16281.1"/>
    </source>
</evidence>
<dbReference type="InterPro" id="IPR051104">
    <property type="entry name" value="FAD_monoxygenase"/>
</dbReference>
<evidence type="ECO:0000313" key="6">
    <source>
        <dbReference type="Proteomes" id="UP000249619"/>
    </source>
</evidence>
<dbReference type="PANTHER" id="PTHR46720:SF3">
    <property type="entry name" value="FAD-BINDING DOMAIN-CONTAINING PROTEIN-RELATED"/>
    <property type="match status" value="1"/>
</dbReference>
<dbReference type="InterPro" id="IPR002938">
    <property type="entry name" value="FAD-bd"/>
</dbReference>
<comment type="caution">
    <text evidence="5">The sequence shown here is derived from an EMBL/GenBank/DDBJ whole genome shotgun (WGS) entry which is preliminary data.</text>
</comment>
<dbReference type="SUPFAM" id="SSF51905">
    <property type="entry name" value="FAD/NAD(P)-binding domain"/>
    <property type="match status" value="1"/>
</dbReference>
<dbReference type="Gene3D" id="3.50.50.60">
    <property type="entry name" value="FAD/NAD(P)-binding domain"/>
    <property type="match status" value="1"/>
</dbReference>
<keyword evidence="6" id="KW-1185">Reference proteome</keyword>
<keyword evidence="2" id="KW-0274">FAD</keyword>
<evidence type="ECO:0000256" key="1">
    <source>
        <dbReference type="ARBA" id="ARBA00022630"/>
    </source>
</evidence>
<dbReference type="GO" id="GO:0016491">
    <property type="term" value="F:oxidoreductase activity"/>
    <property type="evidence" value="ECO:0007669"/>
    <property type="project" value="UniProtKB-KW"/>
</dbReference>
<dbReference type="PANTHER" id="PTHR46720">
    <property type="entry name" value="HYDROXYLASE, PUTATIVE (AFU_ORTHOLOGUE AFUA_3G01460)-RELATED"/>
    <property type="match status" value="1"/>
</dbReference>
<sequence length="504" mass="55672">MEVKPSLFPTFVLISGFPAAITDGQAILICGTTDRRDERIHRDTLLRYPKESSAPEAYLDPTTWPTANMNDTTFENHTHLPIAIVGGGLGGLALAIGLIRHGVNVHIYEASPKFSEVGAGVTFGANATKALHLINPRLLEGFMKHATFNVDPERNNTFNTIRWGMDEKRKDGHKAGDFAFHQDDKKQHDGKLAGLRMRGRIHRARLMDEMVALLPEGVTSFNKYFDNVHDAGDGVLELRFADGTIALASAVVGCDGIKSKVRQHVCGSNVQAKYAGECAFRAMVPGDEARNALGNDRALNSNLYCGYGAYVVTYPVEHGEFINMVAIPQDGPSVGWDQDDWTVPTSAEEIRERFKDWYPPLIELIARHHLPSKWALFTLQHDAPYSYGRICLLGDSAHATTPHMGAGAGMAMEDAYILSRLIAFGGSAANLEAAFQSYDVVRRPRTQGCVKRSLDAALAYDFMFDGVGDNMSNLEEMLDESFQWLWHEDLEAELRSAQQLLRGC</sequence>
<accession>A0A364NGQ4</accession>
<feature type="domain" description="FAD-binding" evidence="4">
    <location>
        <begin position="250"/>
        <end position="452"/>
    </location>
</feature>
<dbReference type="GO" id="GO:0044550">
    <property type="term" value="P:secondary metabolite biosynthetic process"/>
    <property type="evidence" value="ECO:0007669"/>
    <property type="project" value="TreeGrafter"/>
</dbReference>
<dbReference type="OrthoDB" id="417877at2759"/>
<keyword evidence="3" id="KW-0560">Oxidoreductase</keyword>
<dbReference type="InterPro" id="IPR036188">
    <property type="entry name" value="FAD/NAD-bd_sf"/>
</dbReference>
<dbReference type="Pfam" id="PF01494">
    <property type="entry name" value="FAD_binding_3"/>
    <property type="match status" value="1"/>
</dbReference>
<name>A0A364NGQ4_STELY</name>
<dbReference type="AlphaFoldDB" id="A0A364NGQ4"/>
<evidence type="ECO:0000256" key="2">
    <source>
        <dbReference type="ARBA" id="ARBA00022827"/>
    </source>
</evidence>
<dbReference type="SUPFAM" id="SSF54373">
    <property type="entry name" value="FAD-linked reductases, C-terminal domain"/>
    <property type="match status" value="1"/>
</dbReference>
<keyword evidence="1" id="KW-0285">Flavoprotein</keyword>
<organism evidence="5 6">
    <name type="scientific">Stemphylium lycopersici</name>
    <name type="common">Tomato gray leaf spot disease fungus</name>
    <name type="synonym">Thyrospora lycopersici</name>
    <dbReference type="NCBI Taxonomy" id="183478"/>
    <lineage>
        <taxon>Eukaryota</taxon>
        <taxon>Fungi</taxon>
        <taxon>Dikarya</taxon>
        <taxon>Ascomycota</taxon>
        <taxon>Pezizomycotina</taxon>
        <taxon>Dothideomycetes</taxon>
        <taxon>Pleosporomycetidae</taxon>
        <taxon>Pleosporales</taxon>
        <taxon>Pleosporineae</taxon>
        <taxon>Pleosporaceae</taxon>
        <taxon>Stemphylium</taxon>
    </lineage>
</organism>
<dbReference type="EMBL" id="QGDH01000004">
    <property type="protein sequence ID" value="RAR16281.1"/>
    <property type="molecule type" value="Genomic_DNA"/>
</dbReference>
<proteinExistence type="predicted"/>
<protein>
    <submittedName>
        <fullName evidence="5">Mannitol 1-phosphate dehydrogenase</fullName>
    </submittedName>
</protein>
<dbReference type="GO" id="GO:0071949">
    <property type="term" value="F:FAD binding"/>
    <property type="evidence" value="ECO:0007669"/>
    <property type="project" value="InterPro"/>
</dbReference>
<evidence type="ECO:0000256" key="3">
    <source>
        <dbReference type="ARBA" id="ARBA00023002"/>
    </source>
</evidence>
<gene>
    <name evidence="5" type="ORF">DDE83_000409</name>
</gene>
<reference evidence="6" key="1">
    <citation type="submission" date="2018-05" db="EMBL/GenBank/DDBJ databases">
        <title>Draft genome sequence of Stemphylium lycopersici strain CIDEFI 213.</title>
        <authorList>
            <person name="Medina R."/>
            <person name="Franco M.E.E."/>
            <person name="Lucentini C.G."/>
            <person name="Saparrat M.C.N."/>
            <person name="Balatti P.A."/>
        </authorList>
    </citation>
    <scope>NUCLEOTIDE SEQUENCE [LARGE SCALE GENOMIC DNA]</scope>
    <source>
        <strain evidence="6">CIDEFI 213</strain>
    </source>
</reference>
<evidence type="ECO:0000259" key="4">
    <source>
        <dbReference type="Pfam" id="PF01494"/>
    </source>
</evidence>
<dbReference type="Proteomes" id="UP000249619">
    <property type="component" value="Unassembled WGS sequence"/>
</dbReference>
<dbReference type="STRING" id="183478.A0A364NGQ4"/>
<dbReference type="PRINTS" id="PR00420">
    <property type="entry name" value="RNGMNOXGNASE"/>
</dbReference>